<dbReference type="EC" id="5.4.2.11" evidence="10"/>
<dbReference type="GO" id="GO:0004619">
    <property type="term" value="F:phosphoglycerate mutase activity"/>
    <property type="evidence" value="ECO:0007669"/>
    <property type="project" value="UniProtKB-EC"/>
</dbReference>
<comment type="catalytic activity">
    <reaction evidence="1 10">
        <text>(2R)-3-phospho-glyceroyl phosphate = (2R)-2,3-bisphosphoglycerate + H(+)</text>
        <dbReference type="Rhea" id="RHEA:17765"/>
        <dbReference type="ChEBI" id="CHEBI:15378"/>
        <dbReference type="ChEBI" id="CHEBI:57604"/>
        <dbReference type="ChEBI" id="CHEBI:58248"/>
        <dbReference type="EC" id="5.4.2.4"/>
    </reaction>
</comment>
<proteinExistence type="inferred from homology"/>
<reference evidence="12" key="1">
    <citation type="submission" date="2021-07" db="EMBL/GenBank/DDBJ databases">
        <authorList>
            <person name="Catto M.A."/>
            <person name="Jacobson A."/>
            <person name="Kennedy G."/>
            <person name="Labadie P."/>
            <person name="Hunt B.G."/>
            <person name="Srinivasan R."/>
        </authorList>
    </citation>
    <scope>NUCLEOTIDE SEQUENCE</scope>
    <source>
        <strain evidence="12">PL_HMW_Pooled</strain>
        <tissue evidence="12">Head</tissue>
    </source>
</reference>
<evidence type="ECO:0000256" key="10">
    <source>
        <dbReference type="RuleBase" id="RU004511"/>
    </source>
</evidence>
<comment type="caution">
    <text evidence="12">The sequence shown here is derived from an EMBL/GenBank/DDBJ whole genome shotgun (WGS) entry which is preliminary data.</text>
</comment>
<evidence type="ECO:0000256" key="9">
    <source>
        <dbReference type="PIRSR" id="PIRSR613078-3"/>
    </source>
</evidence>
<dbReference type="AlphaFoldDB" id="A0AAE1HK03"/>
<dbReference type="InterPro" id="IPR001345">
    <property type="entry name" value="PG/BPGM_mutase_AS"/>
</dbReference>
<dbReference type="Pfam" id="PF00300">
    <property type="entry name" value="His_Phos_1"/>
    <property type="match status" value="1"/>
</dbReference>
<evidence type="ECO:0000256" key="2">
    <source>
        <dbReference type="ARBA" id="ARBA00006717"/>
    </source>
</evidence>
<evidence type="ECO:0000256" key="7">
    <source>
        <dbReference type="PIRSR" id="PIRSR613078-1"/>
    </source>
</evidence>
<feature type="binding site" evidence="8">
    <location>
        <begin position="110"/>
        <end position="117"/>
    </location>
    <ligand>
        <name>substrate</name>
    </ligand>
</feature>
<dbReference type="InterPro" id="IPR013078">
    <property type="entry name" value="His_Pase_superF_clade-1"/>
</dbReference>
<comment type="catalytic activity">
    <reaction evidence="10">
        <text>(2R)-2-phosphoglycerate = (2R)-3-phosphoglycerate</text>
        <dbReference type="Rhea" id="RHEA:15901"/>
        <dbReference type="ChEBI" id="CHEBI:58272"/>
        <dbReference type="ChEBI" id="CHEBI:58289"/>
        <dbReference type="EC" id="5.4.2.11"/>
    </reaction>
</comment>
<gene>
    <name evidence="12" type="ORF">KUF71_011181</name>
</gene>
<evidence type="ECO:0000313" key="12">
    <source>
        <dbReference type="EMBL" id="KAK3922005.1"/>
    </source>
</evidence>
<accession>A0AAE1HK03</accession>
<evidence type="ECO:0000256" key="3">
    <source>
        <dbReference type="ARBA" id="ARBA00022553"/>
    </source>
</evidence>
<dbReference type="NCBIfam" id="TIGR01258">
    <property type="entry name" value="pgm_1"/>
    <property type="match status" value="1"/>
</dbReference>
<keyword evidence="4" id="KW-0378">Hydrolase</keyword>
<feature type="binding site" evidence="8">
    <location>
        <begin position="216"/>
        <end position="217"/>
    </location>
    <ligand>
        <name>substrate</name>
    </ligand>
</feature>
<dbReference type="NCBIfam" id="NF010713">
    <property type="entry name" value="PRK14115.1"/>
    <property type="match status" value="1"/>
</dbReference>
<evidence type="ECO:0000256" key="5">
    <source>
        <dbReference type="ARBA" id="ARBA00023152"/>
    </source>
</evidence>
<dbReference type="CDD" id="cd07067">
    <property type="entry name" value="HP_PGM_like"/>
    <property type="match status" value="1"/>
</dbReference>
<feature type="region of interest" description="Disordered" evidence="11">
    <location>
        <begin position="34"/>
        <end position="60"/>
    </location>
</feature>
<dbReference type="FunFam" id="3.40.50.1240:FF:000007">
    <property type="entry name" value="Phosphoglycerate mutase"/>
    <property type="match status" value="1"/>
</dbReference>
<keyword evidence="5 10" id="KW-0324">Glycolysis</keyword>
<protein>
    <recommendedName>
        <fullName evidence="10">Phosphoglycerate mutase</fullName>
        <ecNumber evidence="10">5.4.2.11</ecNumber>
        <ecNumber evidence="10">5.4.2.4</ecNumber>
    </recommendedName>
</protein>
<feature type="active site" description="Tele-phosphohistidine intermediate" evidence="7">
    <location>
        <position position="111"/>
    </location>
</feature>
<evidence type="ECO:0000256" key="4">
    <source>
        <dbReference type="ARBA" id="ARBA00022801"/>
    </source>
</evidence>
<comment type="similarity">
    <text evidence="2 10">Belongs to the phosphoglycerate mutase family. BPG-dependent PGAM subfamily.</text>
</comment>
<dbReference type="PANTHER" id="PTHR11931">
    <property type="entry name" value="PHOSPHOGLYCERATE MUTASE"/>
    <property type="match status" value="1"/>
</dbReference>
<dbReference type="SUPFAM" id="SSF53254">
    <property type="entry name" value="Phosphoglycerate mutase-like"/>
    <property type="match status" value="1"/>
</dbReference>
<dbReference type="EMBL" id="JAHWGI010001057">
    <property type="protein sequence ID" value="KAK3922005.1"/>
    <property type="molecule type" value="Genomic_DNA"/>
</dbReference>
<feature type="binding site" evidence="8">
    <location>
        <position position="162"/>
    </location>
    <ligand>
        <name>substrate</name>
    </ligand>
</feature>
<dbReference type="GO" id="GO:0006096">
    <property type="term" value="P:glycolytic process"/>
    <property type="evidence" value="ECO:0007669"/>
    <property type="project" value="UniProtKB-KW"/>
</dbReference>
<evidence type="ECO:0000313" key="13">
    <source>
        <dbReference type="Proteomes" id="UP001219518"/>
    </source>
</evidence>
<keyword evidence="6 10" id="KW-0413">Isomerase</keyword>
<reference evidence="12" key="2">
    <citation type="journal article" date="2023" name="BMC Genomics">
        <title>Pest status, molecular evolution, and epigenetic factors derived from the genome assembly of Frankliniella fusca, a thysanopteran phytovirus vector.</title>
        <authorList>
            <person name="Catto M.A."/>
            <person name="Labadie P.E."/>
            <person name="Jacobson A.L."/>
            <person name="Kennedy G.G."/>
            <person name="Srinivasan R."/>
            <person name="Hunt B.G."/>
        </authorList>
    </citation>
    <scope>NUCLEOTIDE SEQUENCE</scope>
    <source>
        <strain evidence="12">PL_HMW_Pooled</strain>
    </source>
</reference>
<dbReference type="InterPro" id="IPR029033">
    <property type="entry name" value="His_PPase_superfam"/>
</dbReference>
<dbReference type="GO" id="GO:0016791">
    <property type="term" value="F:phosphatase activity"/>
    <property type="evidence" value="ECO:0007669"/>
    <property type="project" value="UniProtKB-ARBA"/>
</dbReference>
<dbReference type="SMART" id="SM00855">
    <property type="entry name" value="PGAM"/>
    <property type="match status" value="1"/>
</dbReference>
<feature type="binding site" evidence="8">
    <location>
        <begin position="288"/>
        <end position="289"/>
    </location>
    <ligand>
        <name>substrate</name>
    </ligand>
</feature>
<dbReference type="EC" id="5.4.2.4" evidence="10"/>
<name>A0AAE1HK03_9NEOP</name>
<evidence type="ECO:0000256" key="8">
    <source>
        <dbReference type="PIRSR" id="PIRSR613078-2"/>
    </source>
</evidence>
<feature type="compositionally biased region" description="Pro residues" evidence="11">
    <location>
        <begin position="44"/>
        <end position="58"/>
    </location>
</feature>
<evidence type="ECO:0000256" key="1">
    <source>
        <dbReference type="ARBA" id="ARBA00000505"/>
    </source>
</evidence>
<feature type="binding site" evidence="8">
    <location>
        <begin position="189"/>
        <end position="192"/>
    </location>
    <ligand>
        <name>substrate</name>
    </ligand>
</feature>
<dbReference type="Proteomes" id="UP001219518">
    <property type="component" value="Unassembled WGS sequence"/>
</dbReference>
<dbReference type="InterPro" id="IPR005952">
    <property type="entry name" value="Phosphogly_mut1"/>
</dbReference>
<dbReference type="HAMAP" id="MF_01039">
    <property type="entry name" value="PGAM_GpmA"/>
    <property type="match status" value="1"/>
</dbReference>
<keyword evidence="13" id="KW-1185">Reference proteome</keyword>
<evidence type="ECO:0000256" key="11">
    <source>
        <dbReference type="SAM" id="MobiDB-lite"/>
    </source>
</evidence>
<organism evidence="12 13">
    <name type="scientific">Frankliniella fusca</name>
    <dbReference type="NCBI Taxonomy" id="407009"/>
    <lineage>
        <taxon>Eukaryota</taxon>
        <taxon>Metazoa</taxon>
        <taxon>Ecdysozoa</taxon>
        <taxon>Arthropoda</taxon>
        <taxon>Hexapoda</taxon>
        <taxon>Insecta</taxon>
        <taxon>Pterygota</taxon>
        <taxon>Neoptera</taxon>
        <taxon>Paraneoptera</taxon>
        <taxon>Thysanoptera</taxon>
        <taxon>Terebrantia</taxon>
        <taxon>Thripoidea</taxon>
        <taxon>Thripidae</taxon>
        <taxon>Frankliniella</taxon>
    </lineage>
</organism>
<keyword evidence="3" id="KW-0597">Phosphoprotein</keyword>
<feature type="binding site" evidence="8">
    <location>
        <position position="200"/>
    </location>
    <ligand>
        <name>substrate</name>
    </ligand>
</feature>
<dbReference type="GO" id="GO:0004082">
    <property type="term" value="F:bisphosphoglycerate mutase activity"/>
    <property type="evidence" value="ECO:0007669"/>
    <property type="project" value="UniProtKB-EC"/>
</dbReference>
<sequence>MTTPMLTLAVPRCCRLPVCSAAGADVFRTTACSERGRGLSTQPTPTPTPARPPPPPLHPSAVAATAAPVGTPSARLQGHSAEKGRTLFPRFLIQRQHFHTMSAYKIVMVRHGESEWNQKNLFCGWYDANLSPKGEEEAVSAGKALKEAGYSFDVAHTSVLTRAQKTLAAILQGIGQADLPVEKSWRLNERHYGGLTGLNKSETAAKYGEEQVQIWRRSFDIPPPPMEADHPYYENIVKDPRYANGPSEAEFPKFESLKLTIQRTLPYWNDVIIPQLKAGKKIIIAAHGNSLRGIVKHLDNMSDEAIMGLNLPTGIPFVYELDKDFKPVVSMKFLGDEETVKKAMEAVASQGKAK</sequence>
<dbReference type="PROSITE" id="PS00175">
    <property type="entry name" value="PG_MUTASE"/>
    <property type="match status" value="1"/>
</dbReference>
<dbReference type="Gene3D" id="3.40.50.1240">
    <property type="entry name" value="Phosphoglycerate mutase-like"/>
    <property type="match status" value="1"/>
</dbReference>
<feature type="site" description="Transition state stabilizer" evidence="9">
    <location>
        <position position="287"/>
    </location>
</feature>
<evidence type="ECO:0000256" key="6">
    <source>
        <dbReference type="ARBA" id="ARBA00023235"/>
    </source>
</evidence>
<feature type="active site" description="Proton donor/acceptor" evidence="7">
    <location>
        <position position="189"/>
    </location>
</feature>